<evidence type="ECO:0000256" key="9">
    <source>
        <dbReference type="ARBA" id="ARBA00022801"/>
    </source>
</evidence>
<dbReference type="SUPFAM" id="SSF49303">
    <property type="entry name" value="beta-Galactosidase/glucuronidase domain"/>
    <property type="match status" value="3"/>
</dbReference>
<dbReference type="Gene3D" id="2.60.40.10">
    <property type="entry name" value="Immunoglobulins"/>
    <property type="match status" value="3"/>
</dbReference>
<comment type="pathway">
    <text evidence="4">Glycan metabolism; N-glycan degradation.</text>
</comment>
<feature type="domain" description="Beta-mannosidase Ig-fold" evidence="18">
    <location>
        <begin position="776"/>
        <end position="854"/>
    </location>
</feature>
<name>A0A069SMZ1_PHOVU</name>
<keyword evidence="12" id="KW-0326">Glycosidase</keyword>
<evidence type="ECO:0000256" key="2">
    <source>
        <dbReference type="ARBA" id="ARBA00004371"/>
    </source>
</evidence>
<keyword evidence="10" id="KW-0325">Glycoprotein</keyword>
<dbReference type="InterPro" id="IPR006102">
    <property type="entry name" value="Ig-like_GH2"/>
</dbReference>
<evidence type="ECO:0000256" key="11">
    <source>
        <dbReference type="ARBA" id="ARBA00023228"/>
    </source>
</evidence>
<dbReference type="PANTHER" id="PTHR43730">
    <property type="entry name" value="BETA-MANNOSIDASE"/>
    <property type="match status" value="1"/>
</dbReference>
<dbReference type="AlphaFoldDB" id="A0A069SMZ1"/>
<keyword evidence="8 16" id="KW-0732">Signal</keyword>
<dbReference type="PANTHER" id="PTHR43730:SF1">
    <property type="entry name" value="BETA-MANNOSIDASE"/>
    <property type="match status" value="1"/>
</dbReference>
<dbReference type="InterPro" id="IPR017853">
    <property type="entry name" value="GH"/>
</dbReference>
<feature type="domain" description="Glycoside hydrolase family 2 immunoglobulin-like beta-sandwich" evidence="17">
    <location>
        <begin position="216"/>
        <end position="326"/>
    </location>
</feature>
<gene>
    <name evidence="21" type="ORF">M099_0409</name>
</gene>
<comment type="subcellular location">
    <subcellularLocation>
        <location evidence="2">Lysosome</location>
    </subcellularLocation>
    <subcellularLocation>
        <location evidence="3">Secreted</location>
    </subcellularLocation>
</comment>
<evidence type="ECO:0000259" key="18">
    <source>
        <dbReference type="Pfam" id="PF17753"/>
    </source>
</evidence>
<evidence type="ECO:0000313" key="21">
    <source>
        <dbReference type="EMBL" id="KDS56338.1"/>
    </source>
</evidence>
<dbReference type="Gene3D" id="3.20.20.80">
    <property type="entry name" value="Glycosidases"/>
    <property type="match status" value="1"/>
</dbReference>
<dbReference type="SUPFAM" id="SSF49785">
    <property type="entry name" value="Galactose-binding domain-like"/>
    <property type="match status" value="1"/>
</dbReference>
<keyword evidence="11" id="KW-0458">Lysosome</keyword>
<dbReference type="InterPro" id="IPR036156">
    <property type="entry name" value="Beta-gal/glucu_dom_sf"/>
</dbReference>
<feature type="chain" id="PRO_5001666777" description="Beta-mannosidase B" evidence="16">
    <location>
        <begin position="21"/>
        <end position="855"/>
    </location>
</feature>
<dbReference type="Pfam" id="PF17753">
    <property type="entry name" value="Ig_mannosidase"/>
    <property type="match status" value="1"/>
</dbReference>
<feature type="signal peptide" evidence="16">
    <location>
        <begin position="1"/>
        <end position="20"/>
    </location>
</feature>
<protein>
    <recommendedName>
        <fullName evidence="14">Beta-mannosidase B</fullName>
        <ecNumber evidence="6">3.2.1.25</ecNumber>
    </recommendedName>
    <alternativeName>
        <fullName evidence="15">Mannanase B</fullName>
    </alternativeName>
</protein>
<evidence type="ECO:0000256" key="4">
    <source>
        <dbReference type="ARBA" id="ARBA00004740"/>
    </source>
</evidence>
<evidence type="ECO:0000256" key="12">
    <source>
        <dbReference type="ARBA" id="ARBA00023295"/>
    </source>
</evidence>
<evidence type="ECO:0000256" key="16">
    <source>
        <dbReference type="SAM" id="SignalP"/>
    </source>
</evidence>
<evidence type="ECO:0000256" key="7">
    <source>
        <dbReference type="ARBA" id="ARBA00022525"/>
    </source>
</evidence>
<dbReference type="Pfam" id="PF00703">
    <property type="entry name" value="Glyco_hydro_2"/>
    <property type="match status" value="1"/>
</dbReference>
<dbReference type="GO" id="GO:0005975">
    <property type="term" value="P:carbohydrate metabolic process"/>
    <property type="evidence" value="ECO:0007669"/>
    <property type="project" value="InterPro"/>
</dbReference>
<dbReference type="InterPro" id="IPR050887">
    <property type="entry name" value="Beta-mannosidase_GH2"/>
</dbReference>
<feature type="domain" description="Beta-mannosidase-like galactose-binding" evidence="20">
    <location>
        <begin position="35"/>
        <end position="206"/>
    </location>
</feature>
<dbReference type="FunFam" id="3.20.20.80:FF:000050">
    <property type="entry name" value="Beta-mannosidase B"/>
    <property type="match status" value="1"/>
</dbReference>
<dbReference type="InterPro" id="IPR008979">
    <property type="entry name" value="Galactose-bd-like_sf"/>
</dbReference>
<evidence type="ECO:0000256" key="15">
    <source>
        <dbReference type="ARBA" id="ARBA00041614"/>
    </source>
</evidence>
<dbReference type="SUPFAM" id="SSF51445">
    <property type="entry name" value="(Trans)glycosidases"/>
    <property type="match status" value="1"/>
</dbReference>
<evidence type="ECO:0000256" key="14">
    <source>
        <dbReference type="ARBA" id="ARBA00041069"/>
    </source>
</evidence>
<keyword evidence="9" id="KW-0378">Hydrolase</keyword>
<dbReference type="Proteomes" id="UP000027661">
    <property type="component" value="Unassembled WGS sequence"/>
</dbReference>
<evidence type="ECO:0000259" key="19">
    <source>
        <dbReference type="Pfam" id="PF17786"/>
    </source>
</evidence>
<proteinExistence type="inferred from homology"/>
<comment type="catalytic activity">
    <reaction evidence="1">
        <text>Hydrolysis of terminal, non-reducing beta-D-mannose residues in beta-D-mannosides.</text>
        <dbReference type="EC" id="3.2.1.25"/>
    </reaction>
</comment>
<dbReference type="Pfam" id="PF17786">
    <property type="entry name" value="Mannosidase_ig"/>
    <property type="match status" value="1"/>
</dbReference>
<dbReference type="GO" id="GO:0006516">
    <property type="term" value="P:glycoprotein catabolic process"/>
    <property type="evidence" value="ECO:0007669"/>
    <property type="project" value="TreeGrafter"/>
</dbReference>
<evidence type="ECO:0000313" key="22">
    <source>
        <dbReference type="Proteomes" id="UP000027661"/>
    </source>
</evidence>
<dbReference type="PATRIC" id="fig|1339352.3.peg.399"/>
<comment type="caution">
    <text evidence="21">The sequence shown here is derived from an EMBL/GenBank/DDBJ whole genome shotgun (WGS) entry which is preliminary data.</text>
</comment>
<dbReference type="RefSeq" id="WP_012056032.1">
    <property type="nucleotide sequence ID" value="NZ_JNHM01000005.1"/>
</dbReference>
<evidence type="ECO:0000259" key="17">
    <source>
        <dbReference type="Pfam" id="PF00703"/>
    </source>
</evidence>
<sequence>MKKTLKVLMMLGCFPMMLSAKEYKKSESLSLDKGWEFAQVGRNEWLPATVPGTVHQDLISHNKLPNPFYGMNEQKVQWVENEDWVYKTTFNVTDEQLSRDAALLILEGLDTYADIYLNGSLLERTDNMFVGYTLPVKEVLRKGENHLQILFHSPVKQTLPQWETNGFDYPADNDHSDKRVSIYSRKAPYSYGWDWGIRLVTSGIWRPVTLTFYDVARIDDYYVRQASVTKDLAKVENRLTVNSVSATPQKAEVTVAYSYKEGEKVTEQKEVTLQPGTNHILLPIEIRQPHLWMPNGWGEPALYDFEAVIKVDGKVIASQKERIGLRTIKVVKEKDDQGESFYFVVNGEPMFAKGANFIPDDALLPNITEERYRQLFKDVKDANMNMIRVWGGGIYEDDAFYQAADENGILVWQDFIFACTTYPSDPAFMKRVEAEAEYNIKRLRNHASLAMWCGNNEIYEGMRYWGWDKKYTDPGIMEGMKQGYDKLFRELLPRKVAELDPDRFYMHGSPYEANWGRPESWKIADSHNWGIWYGQKPFESLDTEIPRFMSEFGFQAFPEMKTIATFASPEDYALESEVMNAHQKATIGNFLIKKTMGLYYKVPEDFDQLVYMGLVLQGVGVRQGLEAHRRNRPYCMGTLYWQLNDSWPVVSWSSIDYYGNWKALHYQAKRAFAPVLVDAVKEGEDLNIYVMSDKLEADKEVTLLLRVMDFNGKVLTKKSIKGEVPANASTLYYKEPYAGMTTSPQNTFLLMTLKNKKGEVLSEEIYYFNHAKDQELPKTEIRYKVKPMDGKYEVTLSARQLARDVFIEIPVQGARFTDNFFDLLPGQTKKVIITSDKLKKNEKVDITIKQLSDTN</sequence>
<evidence type="ECO:0000256" key="8">
    <source>
        <dbReference type="ARBA" id="ARBA00022729"/>
    </source>
</evidence>
<keyword evidence="7" id="KW-0964">Secreted</keyword>
<evidence type="ECO:0000256" key="3">
    <source>
        <dbReference type="ARBA" id="ARBA00004613"/>
    </source>
</evidence>
<dbReference type="EMBL" id="JNHM01000005">
    <property type="protein sequence ID" value="KDS56338.1"/>
    <property type="molecule type" value="Genomic_DNA"/>
</dbReference>
<dbReference type="InterPro" id="IPR041447">
    <property type="entry name" value="Mannosidase_ig"/>
</dbReference>
<dbReference type="FunFam" id="2.60.120.260:FF:000060">
    <property type="entry name" value="Probable beta-mannosidase"/>
    <property type="match status" value="1"/>
</dbReference>
<dbReference type="EC" id="3.2.1.25" evidence="6"/>
<feature type="domain" description="Mannosidase Ig/CBM-like" evidence="19">
    <location>
        <begin position="685"/>
        <end position="773"/>
    </location>
</feature>
<comment type="similarity">
    <text evidence="13">Belongs to the glycosyl hydrolase 2 family. Beta-mannosidase B subfamily.</text>
</comment>
<accession>A0A069SMZ1</accession>
<dbReference type="GO" id="GO:0005576">
    <property type="term" value="C:extracellular region"/>
    <property type="evidence" value="ECO:0007669"/>
    <property type="project" value="UniProtKB-SubCell"/>
</dbReference>
<dbReference type="InterPro" id="IPR013783">
    <property type="entry name" value="Ig-like_fold"/>
</dbReference>
<dbReference type="Gene3D" id="2.60.120.260">
    <property type="entry name" value="Galactose-binding domain-like"/>
    <property type="match status" value="1"/>
</dbReference>
<comment type="subunit">
    <text evidence="5">Homodimer.</text>
</comment>
<dbReference type="Pfam" id="PF22666">
    <property type="entry name" value="Glyco_hydro_2_N2"/>
    <property type="match status" value="1"/>
</dbReference>
<evidence type="ECO:0000256" key="10">
    <source>
        <dbReference type="ARBA" id="ARBA00023180"/>
    </source>
</evidence>
<dbReference type="InterPro" id="IPR041625">
    <property type="entry name" value="Beta-mannosidase_Ig"/>
</dbReference>
<dbReference type="GeneID" id="5305098"/>
<evidence type="ECO:0000256" key="1">
    <source>
        <dbReference type="ARBA" id="ARBA00000829"/>
    </source>
</evidence>
<organism evidence="21 22">
    <name type="scientific">Phocaeicola vulgatus str. 3975 RP4</name>
    <dbReference type="NCBI Taxonomy" id="1339352"/>
    <lineage>
        <taxon>Bacteria</taxon>
        <taxon>Pseudomonadati</taxon>
        <taxon>Bacteroidota</taxon>
        <taxon>Bacteroidia</taxon>
        <taxon>Bacteroidales</taxon>
        <taxon>Bacteroidaceae</taxon>
        <taxon>Phocaeicola</taxon>
    </lineage>
</organism>
<evidence type="ECO:0000256" key="13">
    <source>
        <dbReference type="ARBA" id="ARBA00038429"/>
    </source>
</evidence>
<evidence type="ECO:0000256" key="5">
    <source>
        <dbReference type="ARBA" id="ARBA00011738"/>
    </source>
</evidence>
<reference evidence="21 22" key="1">
    <citation type="submission" date="2014-04" db="EMBL/GenBank/DDBJ databases">
        <authorList>
            <person name="Sears C."/>
            <person name="Carroll K."/>
            <person name="Sack B.R."/>
            <person name="Qadri F."/>
            <person name="Myers L.L."/>
            <person name="Chung G.-T."/>
            <person name="Escheverria P."/>
            <person name="Fraser C.M."/>
            <person name="Sadzewicz L."/>
            <person name="Shefchek K.A."/>
            <person name="Tallon L."/>
            <person name="Das S.P."/>
            <person name="Daugherty S."/>
            <person name="Mongodin E.F."/>
        </authorList>
    </citation>
    <scope>NUCLEOTIDE SEQUENCE [LARGE SCALE GENOMIC DNA]</scope>
    <source>
        <strain evidence="21 22">3975 RP4</strain>
    </source>
</reference>
<evidence type="ECO:0000259" key="20">
    <source>
        <dbReference type="Pfam" id="PF22666"/>
    </source>
</evidence>
<evidence type="ECO:0000256" key="6">
    <source>
        <dbReference type="ARBA" id="ARBA00012754"/>
    </source>
</evidence>
<dbReference type="InterPro" id="IPR054593">
    <property type="entry name" value="Beta-mannosidase-like_N2"/>
</dbReference>
<dbReference type="GO" id="GO:0004567">
    <property type="term" value="F:beta-mannosidase activity"/>
    <property type="evidence" value="ECO:0007669"/>
    <property type="project" value="UniProtKB-EC"/>
</dbReference>
<dbReference type="GO" id="GO:0005764">
    <property type="term" value="C:lysosome"/>
    <property type="evidence" value="ECO:0007669"/>
    <property type="project" value="UniProtKB-SubCell"/>
</dbReference>